<dbReference type="GO" id="GO:0003677">
    <property type="term" value="F:DNA binding"/>
    <property type="evidence" value="ECO:0007669"/>
    <property type="project" value="InterPro"/>
</dbReference>
<evidence type="ECO:0000259" key="1">
    <source>
        <dbReference type="PROSITE" id="PS50943"/>
    </source>
</evidence>
<dbReference type="RefSeq" id="WP_055183242.1">
    <property type="nucleotide sequence ID" value="NZ_CYYC01000041.1"/>
</dbReference>
<proteinExistence type="predicted"/>
<dbReference type="Proteomes" id="UP000095390">
    <property type="component" value="Unassembled WGS sequence"/>
</dbReference>
<dbReference type="SUPFAM" id="SSF47413">
    <property type="entry name" value="lambda repressor-like DNA-binding domains"/>
    <property type="match status" value="1"/>
</dbReference>
<dbReference type="CDD" id="cd00093">
    <property type="entry name" value="HTH_XRE"/>
    <property type="match status" value="1"/>
</dbReference>
<dbReference type="AlphaFoldDB" id="A0A173UN00"/>
<gene>
    <name evidence="2" type="ORF">ERS852578_02587</name>
</gene>
<reference evidence="2 3" key="1">
    <citation type="submission" date="2015-09" db="EMBL/GenBank/DDBJ databases">
        <authorList>
            <consortium name="Pathogen Informatics"/>
        </authorList>
    </citation>
    <scope>NUCLEOTIDE SEQUENCE [LARGE SCALE GENOMIC DNA]</scope>
    <source>
        <strain evidence="2 3">2789STDY5834966</strain>
    </source>
</reference>
<dbReference type="OrthoDB" id="9785138at2"/>
<dbReference type="SMART" id="SM00530">
    <property type="entry name" value="HTH_XRE"/>
    <property type="match status" value="1"/>
</dbReference>
<accession>A0A173UN00</accession>
<dbReference type="Gene3D" id="1.10.260.40">
    <property type="entry name" value="lambda repressor-like DNA-binding domains"/>
    <property type="match status" value="1"/>
</dbReference>
<feature type="domain" description="HTH cro/C1-type" evidence="1">
    <location>
        <begin position="7"/>
        <end position="65"/>
    </location>
</feature>
<dbReference type="Pfam" id="PF01381">
    <property type="entry name" value="HTH_3"/>
    <property type="match status" value="1"/>
</dbReference>
<dbReference type="PROSITE" id="PS50943">
    <property type="entry name" value="HTH_CROC1"/>
    <property type="match status" value="1"/>
</dbReference>
<dbReference type="EMBL" id="CYYC01000041">
    <property type="protein sequence ID" value="CUN16433.1"/>
    <property type="molecule type" value="Genomic_DNA"/>
</dbReference>
<dbReference type="InterPro" id="IPR010982">
    <property type="entry name" value="Lambda_DNA-bd_dom_sf"/>
</dbReference>
<name>A0A173UN00_9FIRM</name>
<dbReference type="InterPro" id="IPR001387">
    <property type="entry name" value="Cro/C1-type_HTH"/>
</dbReference>
<evidence type="ECO:0000313" key="2">
    <source>
        <dbReference type="EMBL" id="CUN16433.1"/>
    </source>
</evidence>
<organism evidence="2 3">
    <name type="scientific">Anaerobutyricum hallii</name>
    <dbReference type="NCBI Taxonomy" id="39488"/>
    <lineage>
        <taxon>Bacteria</taxon>
        <taxon>Bacillati</taxon>
        <taxon>Bacillota</taxon>
        <taxon>Clostridia</taxon>
        <taxon>Lachnospirales</taxon>
        <taxon>Lachnospiraceae</taxon>
        <taxon>Anaerobutyricum</taxon>
    </lineage>
</organism>
<protein>
    <submittedName>
        <fullName evidence="2">Helix-turn-helix domain</fullName>
    </submittedName>
</protein>
<evidence type="ECO:0000313" key="3">
    <source>
        <dbReference type="Proteomes" id="UP000095390"/>
    </source>
</evidence>
<sequence>MTLGEKIKKYRELRELTQRELGQKVGFSAGTEDSRIRKYEKNMMAPQTDIRRKIAEALDIDMSALNDIDIQTEKDAIRALFYLEEKYEMDIKKTDREIRLTFDIDNTDIWKLIEYLEEWATKKEEYIKKKGNTTGEFQWKIYEKYNGIKKLKAGFVNEMEAREYASFLENCNRMAGYNGSRFSIEYGCPVSEAQEGYDIWKAQFPKNLECTEIRHN</sequence>